<dbReference type="RefSeq" id="WP_378799643.1">
    <property type="nucleotide sequence ID" value="NZ_JBHUER010000008.1"/>
</dbReference>
<sequence>MTVQAILAPLFAQVLLTFALMIWMAQTRFAAARAGKVTPNKGSPRTFGWPEKAQQVADSFHNQLELPPLFYVLVTLALVTKEADLLFVAMSWAFVASRYVHAYVHTGRNRTMTRFRCYFVGALILLAMWAIFAIRILAA</sequence>
<dbReference type="Pfam" id="PF01124">
    <property type="entry name" value="MAPEG"/>
    <property type="match status" value="1"/>
</dbReference>
<comment type="caution">
    <text evidence="6">The sequence shown here is derived from an EMBL/GenBank/DDBJ whole genome shotgun (WGS) entry which is preliminary data.</text>
</comment>
<protein>
    <submittedName>
        <fullName evidence="6">MAPEG family protein</fullName>
    </submittedName>
</protein>
<evidence type="ECO:0000256" key="5">
    <source>
        <dbReference type="SAM" id="Phobius"/>
    </source>
</evidence>
<dbReference type="EMBL" id="JBHUER010000008">
    <property type="protein sequence ID" value="MFD1703539.1"/>
    <property type="molecule type" value="Genomic_DNA"/>
</dbReference>
<comment type="subcellular location">
    <subcellularLocation>
        <location evidence="1">Membrane</location>
    </subcellularLocation>
</comment>
<dbReference type="Proteomes" id="UP001597308">
    <property type="component" value="Unassembled WGS sequence"/>
</dbReference>
<evidence type="ECO:0000256" key="1">
    <source>
        <dbReference type="ARBA" id="ARBA00004370"/>
    </source>
</evidence>
<name>A0ABW4K8H6_9HYPH</name>
<proteinExistence type="predicted"/>
<gene>
    <name evidence="6" type="ORF">ACFSCV_11060</name>
</gene>
<keyword evidence="3 5" id="KW-1133">Transmembrane helix</keyword>
<keyword evidence="2 5" id="KW-0812">Transmembrane</keyword>
<evidence type="ECO:0000313" key="7">
    <source>
        <dbReference type="Proteomes" id="UP001597308"/>
    </source>
</evidence>
<dbReference type="Gene3D" id="1.20.120.550">
    <property type="entry name" value="Membrane associated eicosanoid/glutathione metabolism-like domain"/>
    <property type="match status" value="1"/>
</dbReference>
<evidence type="ECO:0000313" key="6">
    <source>
        <dbReference type="EMBL" id="MFD1703539.1"/>
    </source>
</evidence>
<evidence type="ECO:0000256" key="4">
    <source>
        <dbReference type="ARBA" id="ARBA00023136"/>
    </source>
</evidence>
<keyword evidence="4 5" id="KW-0472">Membrane</keyword>
<accession>A0ABW4K8H6</accession>
<reference evidence="7" key="1">
    <citation type="journal article" date="2019" name="Int. J. Syst. Evol. Microbiol.">
        <title>The Global Catalogue of Microorganisms (GCM) 10K type strain sequencing project: providing services to taxonomists for standard genome sequencing and annotation.</title>
        <authorList>
            <consortium name="The Broad Institute Genomics Platform"/>
            <consortium name="The Broad Institute Genome Sequencing Center for Infectious Disease"/>
            <person name="Wu L."/>
            <person name="Ma J."/>
        </authorList>
    </citation>
    <scope>NUCLEOTIDE SEQUENCE [LARGE SCALE GENOMIC DNA]</scope>
    <source>
        <strain evidence="7">KCTC 23707</strain>
    </source>
</reference>
<dbReference type="InterPro" id="IPR001129">
    <property type="entry name" value="Membr-assoc_MAPEG"/>
</dbReference>
<feature type="transmembrane region" description="Helical" evidence="5">
    <location>
        <begin position="69"/>
        <end position="96"/>
    </location>
</feature>
<dbReference type="InterPro" id="IPR023352">
    <property type="entry name" value="MAPEG-like_dom_sf"/>
</dbReference>
<evidence type="ECO:0000256" key="2">
    <source>
        <dbReference type="ARBA" id="ARBA00022692"/>
    </source>
</evidence>
<feature type="transmembrane region" description="Helical" evidence="5">
    <location>
        <begin position="117"/>
        <end position="138"/>
    </location>
</feature>
<organism evidence="6 7">
    <name type="scientific">Methylopila henanensis</name>
    <dbReference type="NCBI Taxonomy" id="873516"/>
    <lineage>
        <taxon>Bacteria</taxon>
        <taxon>Pseudomonadati</taxon>
        <taxon>Pseudomonadota</taxon>
        <taxon>Alphaproteobacteria</taxon>
        <taxon>Hyphomicrobiales</taxon>
        <taxon>Methylopilaceae</taxon>
        <taxon>Methylopila</taxon>
    </lineage>
</organism>
<evidence type="ECO:0000256" key="3">
    <source>
        <dbReference type="ARBA" id="ARBA00022989"/>
    </source>
</evidence>
<dbReference type="SUPFAM" id="SSF161084">
    <property type="entry name" value="MAPEG domain-like"/>
    <property type="match status" value="1"/>
</dbReference>
<keyword evidence="7" id="KW-1185">Reference proteome</keyword>